<keyword evidence="2" id="KW-1185">Reference proteome</keyword>
<gene>
    <name evidence="1" type="ORF">DAMNIGENAA_09860</name>
</gene>
<dbReference type="RefSeq" id="WP_373878654.1">
    <property type="nucleotide sequence ID" value="NZ_BSDR01000001.1"/>
</dbReference>
<evidence type="ECO:0000313" key="1">
    <source>
        <dbReference type="EMBL" id="GLI33553.1"/>
    </source>
</evidence>
<protein>
    <submittedName>
        <fullName evidence="1">Uncharacterized protein</fullName>
    </submittedName>
</protein>
<name>A0A9W6D1H5_9BACT</name>
<organism evidence="1 2">
    <name type="scientific">Desulforhabdus amnigena</name>
    <dbReference type="NCBI Taxonomy" id="40218"/>
    <lineage>
        <taxon>Bacteria</taxon>
        <taxon>Pseudomonadati</taxon>
        <taxon>Thermodesulfobacteriota</taxon>
        <taxon>Syntrophobacteria</taxon>
        <taxon>Syntrophobacterales</taxon>
        <taxon>Syntrophobacteraceae</taxon>
        <taxon>Desulforhabdus</taxon>
    </lineage>
</organism>
<sequence length="86" mass="9645">MRITSHLVQNVIRNYSKQLQRSKLSAGSDVPDAERKRMPSANVSISEEAGRQMILQHFASQTKDLNESTYCDGNDQLTITLPIPVD</sequence>
<comment type="caution">
    <text evidence="1">The sequence shown here is derived from an EMBL/GenBank/DDBJ whole genome shotgun (WGS) entry which is preliminary data.</text>
</comment>
<accession>A0A9W6D1H5</accession>
<dbReference type="AlphaFoldDB" id="A0A9W6D1H5"/>
<proteinExistence type="predicted"/>
<dbReference type="Proteomes" id="UP001144372">
    <property type="component" value="Unassembled WGS sequence"/>
</dbReference>
<evidence type="ECO:0000313" key="2">
    <source>
        <dbReference type="Proteomes" id="UP001144372"/>
    </source>
</evidence>
<dbReference type="NCBIfam" id="NF041863">
    <property type="entry name" value="DVU0524_fam"/>
    <property type="match status" value="1"/>
</dbReference>
<dbReference type="InterPro" id="IPR049840">
    <property type="entry name" value="DVU0524-like"/>
</dbReference>
<dbReference type="EMBL" id="BSDR01000001">
    <property type="protein sequence ID" value="GLI33553.1"/>
    <property type="molecule type" value="Genomic_DNA"/>
</dbReference>
<reference evidence="1" key="1">
    <citation type="submission" date="2022-12" db="EMBL/GenBank/DDBJ databases">
        <title>Reference genome sequencing for broad-spectrum identification of bacterial and archaeal isolates by mass spectrometry.</title>
        <authorList>
            <person name="Sekiguchi Y."/>
            <person name="Tourlousse D.M."/>
        </authorList>
    </citation>
    <scope>NUCLEOTIDE SEQUENCE</scope>
    <source>
        <strain evidence="1">ASRB1</strain>
    </source>
</reference>